<dbReference type="GO" id="GO:0034975">
    <property type="term" value="P:protein folding in endoplasmic reticulum"/>
    <property type="evidence" value="ECO:0007669"/>
    <property type="project" value="TreeGrafter"/>
</dbReference>
<organism evidence="14">
    <name type="scientific">Percolomonas cosmopolitus</name>
    <dbReference type="NCBI Taxonomy" id="63605"/>
    <lineage>
        <taxon>Eukaryota</taxon>
        <taxon>Discoba</taxon>
        <taxon>Heterolobosea</taxon>
        <taxon>Tetramitia</taxon>
        <taxon>Eutetramitia</taxon>
        <taxon>Percolomonadidae</taxon>
        <taxon>Percolomonas</taxon>
    </lineage>
</organism>
<evidence type="ECO:0000256" key="7">
    <source>
        <dbReference type="ARBA" id="ARBA00022824"/>
    </source>
</evidence>
<feature type="transmembrane region" description="Helical" evidence="11">
    <location>
        <begin position="965"/>
        <end position="985"/>
    </location>
</feature>
<sequence>MSSAASPASLLFISLLLLSLTLLLPLSHSLTPSQFSSHHPHWHKSHIPCAFSESDQRPLDGSSALVLDASKGAMAFVSWQKGGFAFIENRVNRQKGNLILRDLENQYEGSCLYWRDLDAKKASTTKYFTPTQWICRSKADIFLLTMKHKGEIASTELIYTLPKGRILDWAMPSLNAFQYSANRNMDEPHRNTVQFVTCCRDVYTLDLERHSIEAKIKIDSVKPKEKISRIVSVPTANADTTATIVYAFGEAHVYRVDLDSRKQSSAQLPADCAKASPIILKQEFDKLAFACSKSPHKYALYTFSDSRTNQVDTSRFDGAYFSEGSISGHLASFIQFFHDNPEAKPVPNAVYSNVVRNPNNVEESFILVATRNSEHEIGISSISHTGHTTLVYKGKYMIEERGPVRAIRATLNAKRQFTLLLIGSDDSLTLIRNNKRLWTREDGLAQLVQTTFFSLPSRAVVEHAGVFAELMNQLKELGDTLITSFNSLTSVVRGPSSVNMPLQSENVELFNDNHGFNRLIVGLTASNKVVAFHTQNGALVWSFHYPTISKKTVLHNDKTLTIYPCDHSFFYLVSTRDSLVTRVEVLSGKIVSQQKFSSHFDRVIAHTPQPAQTDENPTTILLLLSTENQVHIYPNSKASQLALERDGKDIFFFRADRTTGQLTGYMLLSAQDGVRAQQSWTQSLRAPIAAMTSVASSPVYSTVYQTGSGELLYKYLSRNLIAVATLTENKSSKVSSFTPHTLDLYIISSVTGSILFHTTQEFVSGPIRLIFEHNVLLCQFLNEKSRKYELSVFELFSAENSHTDRSFVEAVFGQDHHRNEVMSSFELGIPNIVRQSFVLPTGAVETLGVTHTGRGLTQKHFLFGMSNGRVLQFDKKVLDPRRPQGVPTKQSAAEGLMPYNPFLTVSPAHQYLLHNYTVANIREIISHPSDMESTTHILVRGTDLYYTRHAPSGAFDMLGADFSHILLFITIVGLFLISQTAKYFAKRQTLRREWE</sequence>
<keyword evidence="10" id="KW-0325">Glycoprotein</keyword>
<keyword evidence="6 12" id="KW-0732">Signal</keyword>
<evidence type="ECO:0000256" key="10">
    <source>
        <dbReference type="ARBA" id="ARBA00023180"/>
    </source>
</evidence>
<dbReference type="GO" id="GO:0072546">
    <property type="term" value="C:EMC complex"/>
    <property type="evidence" value="ECO:0007669"/>
    <property type="project" value="InterPro"/>
</dbReference>
<evidence type="ECO:0000256" key="5">
    <source>
        <dbReference type="ARBA" id="ARBA00022692"/>
    </source>
</evidence>
<dbReference type="InterPro" id="IPR026895">
    <property type="entry name" value="EMC1"/>
</dbReference>
<keyword evidence="8 11" id="KW-1133">Transmembrane helix</keyword>
<keyword evidence="9 11" id="KW-0472">Membrane</keyword>
<evidence type="ECO:0000256" key="9">
    <source>
        <dbReference type="ARBA" id="ARBA00023136"/>
    </source>
</evidence>
<evidence type="ECO:0000256" key="6">
    <source>
        <dbReference type="ARBA" id="ARBA00022729"/>
    </source>
</evidence>
<evidence type="ECO:0000256" key="8">
    <source>
        <dbReference type="ARBA" id="ARBA00022989"/>
    </source>
</evidence>
<dbReference type="InterPro" id="IPR011047">
    <property type="entry name" value="Quinoprotein_ADH-like_sf"/>
</dbReference>
<dbReference type="PANTHER" id="PTHR21573:SF0">
    <property type="entry name" value="ER MEMBRANE PROTEIN COMPLEX SUBUNIT 1"/>
    <property type="match status" value="1"/>
</dbReference>
<accession>A0A7S1KSW6</accession>
<proteinExistence type="inferred from homology"/>
<dbReference type="PANTHER" id="PTHR21573">
    <property type="entry name" value="ER MEMBRANE PROTEIN COMPLEX SUBUNIT 1"/>
    <property type="match status" value="1"/>
</dbReference>
<protein>
    <recommendedName>
        <fullName evidence="4">ER membrane protein complex subunit 1</fullName>
    </recommendedName>
</protein>
<evidence type="ECO:0000256" key="12">
    <source>
        <dbReference type="SAM" id="SignalP"/>
    </source>
</evidence>
<comment type="subunit">
    <text evidence="3">Component of the ER membrane protein complex (EMC).</text>
</comment>
<name>A0A7S1KSW6_9EUKA</name>
<evidence type="ECO:0000256" key="4">
    <source>
        <dbReference type="ARBA" id="ARBA00020824"/>
    </source>
</evidence>
<dbReference type="Pfam" id="PF07774">
    <property type="entry name" value="EMC1_C"/>
    <property type="match status" value="1"/>
</dbReference>
<feature type="signal peptide" evidence="12">
    <location>
        <begin position="1"/>
        <end position="29"/>
    </location>
</feature>
<keyword evidence="5 11" id="KW-0812">Transmembrane</keyword>
<reference evidence="14" key="1">
    <citation type="submission" date="2021-01" db="EMBL/GenBank/DDBJ databases">
        <authorList>
            <person name="Corre E."/>
            <person name="Pelletier E."/>
            <person name="Niang G."/>
            <person name="Scheremetjew M."/>
            <person name="Finn R."/>
            <person name="Kale V."/>
            <person name="Holt S."/>
            <person name="Cochrane G."/>
            <person name="Meng A."/>
            <person name="Brown T."/>
            <person name="Cohen L."/>
        </authorList>
    </citation>
    <scope>NUCLEOTIDE SEQUENCE</scope>
    <source>
        <strain evidence="14">WS</strain>
    </source>
</reference>
<comment type="subcellular location">
    <subcellularLocation>
        <location evidence="1">Endoplasmic reticulum membrane</location>
        <topology evidence="1">Single-pass type I membrane protein</topology>
    </subcellularLocation>
</comment>
<comment type="similarity">
    <text evidence="2">Belongs to the EMC1 family.</text>
</comment>
<evidence type="ECO:0000259" key="13">
    <source>
        <dbReference type="Pfam" id="PF07774"/>
    </source>
</evidence>
<dbReference type="EMBL" id="HBGD01007020">
    <property type="protein sequence ID" value="CAD9082630.1"/>
    <property type="molecule type" value="Transcribed_RNA"/>
</dbReference>
<evidence type="ECO:0000256" key="11">
    <source>
        <dbReference type="SAM" id="Phobius"/>
    </source>
</evidence>
<evidence type="ECO:0000313" key="14">
    <source>
        <dbReference type="EMBL" id="CAD9082630.1"/>
    </source>
</evidence>
<gene>
    <name evidence="14" type="ORF">PCOS0759_LOCUS5870</name>
</gene>
<dbReference type="InterPro" id="IPR011678">
    <property type="entry name" value="EMC1_C"/>
</dbReference>
<evidence type="ECO:0000256" key="1">
    <source>
        <dbReference type="ARBA" id="ARBA00004115"/>
    </source>
</evidence>
<feature type="chain" id="PRO_5031128340" description="ER membrane protein complex subunit 1" evidence="12">
    <location>
        <begin position="30"/>
        <end position="995"/>
    </location>
</feature>
<feature type="domain" description="ER membrane protein complex subunit 1 C-terminal" evidence="13">
    <location>
        <begin position="774"/>
        <end position="994"/>
    </location>
</feature>
<evidence type="ECO:0000256" key="2">
    <source>
        <dbReference type="ARBA" id="ARBA00007904"/>
    </source>
</evidence>
<evidence type="ECO:0000256" key="3">
    <source>
        <dbReference type="ARBA" id="ARBA00011276"/>
    </source>
</evidence>
<dbReference type="SUPFAM" id="SSF50998">
    <property type="entry name" value="Quinoprotein alcohol dehydrogenase-like"/>
    <property type="match status" value="1"/>
</dbReference>
<keyword evidence="7" id="KW-0256">Endoplasmic reticulum</keyword>
<dbReference type="AlphaFoldDB" id="A0A7S1KSW6"/>